<evidence type="ECO:0000313" key="2">
    <source>
        <dbReference type="EMBL" id="CAA9531611.1"/>
    </source>
</evidence>
<evidence type="ECO:0000256" key="1">
    <source>
        <dbReference type="SAM" id="Coils"/>
    </source>
</evidence>
<name>A0A6J4TU48_9SPHN</name>
<sequence length="80" mass="9166">MASNVENLMLEHLKRFQSTLERIERKQDEMTARLANLEGSVASIMQHLAHLAGADAAQQTAIDNINMRLDRIERRLELTH</sequence>
<organism evidence="2">
    <name type="scientific">uncultured Sphingomonas sp</name>
    <dbReference type="NCBI Taxonomy" id="158754"/>
    <lineage>
        <taxon>Bacteria</taxon>
        <taxon>Pseudomonadati</taxon>
        <taxon>Pseudomonadota</taxon>
        <taxon>Alphaproteobacteria</taxon>
        <taxon>Sphingomonadales</taxon>
        <taxon>Sphingomonadaceae</taxon>
        <taxon>Sphingomonas</taxon>
        <taxon>environmental samples</taxon>
    </lineage>
</organism>
<keyword evidence="1" id="KW-0175">Coiled coil</keyword>
<dbReference type="EMBL" id="CADCWB010000241">
    <property type="protein sequence ID" value="CAA9531611.1"/>
    <property type="molecule type" value="Genomic_DNA"/>
</dbReference>
<proteinExistence type="predicted"/>
<gene>
    <name evidence="2" type="ORF">AVDCRST_MAG62-1933</name>
</gene>
<feature type="coiled-coil region" evidence="1">
    <location>
        <begin position="13"/>
        <end position="40"/>
    </location>
</feature>
<accession>A0A6J4TU48</accession>
<reference evidence="2" key="1">
    <citation type="submission" date="2020-02" db="EMBL/GenBank/DDBJ databases">
        <authorList>
            <person name="Meier V. D."/>
        </authorList>
    </citation>
    <scope>NUCLEOTIDE SEQUENCE</scope>
    <source>
        <strain evidence="2">AVDCRST_MAG62</strain>
    </source>
</reference>
<dbReference type="AlphaFoldDB" id="A0A6J4TU48"/>
<protein>
    <submittedName>
        <fullName evidence="2">Uncharacterized protein</fullName>
    </submittedName>
</protein>